<dbReference type="InterPro" id="IPR019734">
    <property type="entry name" value="TPR_rpt"/>
</dbReference>
<evidence type="ECO:0000259" key="3">
    <source>
        <dbReference type="Pfam" id="PF21197"/>
    </source>
</evidence>
<dbReference type="NCBIfam" id="TIGR03939">
    <property type="entry name" value="PGA_TPR_OMP"/>
    <property type="match status" value="1"/>
</dbReference>
<dbReference type="STRING" id="404433.BTW07_16975"/>
<dbReference type="AlphaFoldDB" id="A0A1Q8SND1"/>
<name>A0A1Q8SND1_9GAMM</name>
<dbReference type="InterPro" id="IPR011990">
    <property type="entry name" value="TPR-like_helical_dom_sf"/>
</dbReference>
<dbReference type="EMBL" id="MSDO01000027">
    <property type="protein sequence ID" value="OLO02912.1"/>
    <property type="molecule type" value="Genomic_DNA"/>
</dbReference>
<proteinExistence type="predicted"/>
<comment type="caution">
    <text evidence="4">The sequence shown here is derived from an EMBL/GenBank/DDBJ whole genome shotgun (WGS) entry which is preliminary data.</text>
</comment>
<evidence type="ECO:0000256" key="1">
    <source>
        <dbReference type="PROSITE-ProRule" id="PRU00339"/>
    </source>
</evidence>
<evidence type="ECO:0000313" key="5">
    <source>
        <dbReference type="Proteomes" id="UP000186878"/>
    </source>
</evidence>
<dbReference type="SUPFAM" id="SSF48452">
    <property type="entry name" value="TPR-like"/>
    <property type="match status" value="1"/>
</dbReference>
<sequence length="739" mass="83442">MRTSCFRGRAARAVEGLDLSTVSRGDSGRVRDSAFYSLAPLALGLLSLLTPSAEAAERFPGGRLPAIDTPASAYGNDVRPGPRGQPNADDLAGIAERQRQQGHPATALRLAQRVLAYAPDNPQAIQTRISSLANLGAHRRADQLREQYRPDWPQATQERFHADVATAAIRDGTQEQARLERRHRYATSNLELVKSLETLNANLERFPAASEARQRTRVDRLIVLRQLNRFDAVIADYRALQRDSIVVPSYAKGAVGDAYLARRQPEVAAELYRNAIDANPQAPLSVRTGYYYALIESENYAAAGEVLAQMDIDTPIWRSRPNATASPVPNWERSEVDRLRVLDATYRHHEAAALEQARGLYRQAPRNTDVIDGLATAQRSRGWYEQAQATAELAAAYAPGDQATRLNIAENAQDLENFPRWQHTIEPLAAQFPTDSAIRRNRLEWQDRQHFSLEGQGSFGRSHGGNAVNGSQDGEYQLRLNSPWSEGGYRAYVEQSYRWGDYDEGTERHDREGGGVERQWLRRHWWAGLSGEHFSHDLGLELGWSQWLDDRWQYQLRTQTQSPETPLRAERDDLDGRLYQAQLTWRQNESREATLTLGALDISDGNLRSDAAADLTQRIQASAHHQTRLIGSLSAEHNSQSEADYYNPEDTRSMGLALEHDWLTWRRYNHAFTQNLTLGAASEWERGYGSAAGYDVTYGHTWQLTRTWSIHYGVGWGQHDYEGERERRWLGQFGFEGVL</sequence>
<dbReference type="Gene3D" id="1.25.40.10">
    <property type="entry name" value="Tetratricopeptide repeat domain"/>
    <property type="match status" value="1"/>
</dbReference>
<feature type="region of interest" description="Disordered" evidence="2">
    <location>
        <begin position="455"/>
        <end position="474"/>
    </location>
</feature>
<reference evidence="4 5" key="1">
    <citation type="submission" date="2016-12" db="EMBL/GenBank/DDBJ databases">
        <title>Draft genome sequences of strains Salinicola socius SMB35, Salinicola sp. MH3R3-1 and Chromohalobacter sp. SMB17 from the Verkhnekamsk potash mining region of Russia.</title>
        <authorList>
            <person name="Mavrodi D.V."/>
            <person name="Olsson B.E."/>
            <person name="Korsakova E.S."/>
            <person name="Pyankova A."/>
            <person name="Mavrodi O.V."/>
            <person name="Plotnikova E.G."/>
        </authorList>
    </citation>
    <scope>NUCLEOTIDE SEQUENCE [LARGE SCALE GENOMIC DNA]</scope>
    <source>
        <strain evidence="4 5">SMB35</strain>
    </source>
</reference>
<dbReference type="PROSITE" id="PS50005">
    <property type="entry name" value="TPR"/>
    <property type="match status" value="1"/>
</dbReference>
<keyword evidence="5" id="KW-1185">Reference proteome</keyword>
<feature type="repeat" description="TPR" evidence="1">
    <location>
        <begin position="249"/>
        <end position="282"/>
    </location>
</feature>
<protein>
    <submittedName>
        <fullName evidence="4">Poly-beta-1,6 N-acetyl-D-glucosamine export porin PgaA</fullName>
    </submittedName>
</protein>
<feature type="domain" description="PgaA membrane beta barrel" evidence="3">
    <location>
        <begin position="465"/>
        <end position="728"/>
    </location>
</feature>
<evidence type="ECO:0000313" key="4">
    <source>
        <dbReference type="EMBL" id="OLO02912.1"/>
    </source>
</evidence>
<dbReference type="Pfam" id="PF21197">
    <property type="entry name" value="PgaA_barrel"/>
    <property type="match status" value="1"/>
</dbReference>
<accession>A0A1Q8SND1</accession>
<gene>
    <name evidence="4" type="ORF">BTW07_16975</name>
</gene>
<keyword evidence="1" id="KW-0802">TPR repeat</keyword>
<dbReference type="Proteomes" id="UP000186878">
    <property type="component" value="Unassembled WGS sequence"/>
</dbReference>
<dbReference type="InterPro" id="IPR023870">
    <property type="entry name" value="PGA_export_porin_PgaA"/>
</dbReference>
<dbReference type="InterPro" id="IPR049003">
    <property type="entry name" value="PgaA_barrel"/>
</dbReference>
<feature type="region of interest" description="Disordered" evidence="2">
    <location>
        <begin position="60"/>
        <end position="89"/>
    </location>
</feature>
<organism evidence="4 5">
    <name type="scientific">Salinicola socius</name>
    <dbReference type="NCBI Taxonomy" id="404433"/>
    <lineage>
        <taxon>Bacteria</taxon>
        <taxon>Pseudomonadati</taxon>
        <taxon>Pseudomonadota</taxon>
        <taxon>Gammaproteobacteria</taxon>
        <taxon>Oceanospirillales</taxon>
        <taxon>Halomonadaceae</taxon>
        <taxon>Salinicola</taxon>
    </lineage>
</organism>
<evidence type="ECO:0000256" key="2">
    <source>
        <dbReference type="SAM" id="MobiDB-lite"/>
    </source>
</evidence>
<dbReference type="GO" id="GO:1901515">
    <property type="term" value="F:poly-beta-1,6-N-acetyl-D-glucosamine transmembrane transporter activity"/>
    <property type="evidence" value="ECO:0007669"/>
    <property type="project" value="InterPro"/>
</dbReference>